<gene>
    <name evidence="2" type="primary">NDUFA9</name>
    <name evidence="2" type="ORF">TSPGSL018_18339</name>
</gene>
<accession>A0A061S2R9</accession>
<dbReference type="CDD" id="cd05271">
    <property type="entry name" value="NDUFA9_like_SDR_a"/>
    <property type="match status" value="1"/>
</dbReference>
<feature type="domain" description="NAD-dependent epimerase/dehydratase" evidence="1">
    <location>
        <begin position="122"/>
        <end position="325"/>
    </location>
</feature>
<dbReference type="GO" id="GO:0005739">
    <property type="term" value="C:mitochondrion"/>
    <property type="evidence" value="ECO:0007669"/>
    <property type="project" value="TreeGrafter"/>
</dbReference>
<keyword evidence="2" id="KW-0830">Ubiquinone</keyword>
<sequence length="447" mass="48853">STDKSGSRQHSVRVDIPFPTNFILARQQQAHPVPKSQLQCTPREPDLTEKGMASTASGLRSAATRSLHGNTVAAVAASSLNRGLAQALGGKREASTDLTTFKNSAVRAGPGGRSSVSGIRAVIFGATGFLGRYLVNKLARGGTQCVLPVRCEHWECSHLRQMGDISQVVILHDLDARDKAQVQEMCRDANLVVNLIGTHQETWNYSFDEVHVDFARNVAEAAAATPTVERFLHVSALGAAPRAPSDRLRTKWEGEKAVKAALPSATIFRPAPMTGNEDKLFNYYAFMAKRQPFFSLVNGGRNTMQPVYVTDVADAMYNSLMDPSSVGRTYALCGPKQFTVRELVEFTFRTIREEGTILNVPAAMAQLRAMPRDWLNKRIPPLLFNFMASGDHIKEHSVDFVMPDGLPGLEELGVKPTKIDEGLAIEYLRYFRSGGYDLGSIAGGEKA</sequence>
<dbReference type="AlphaFoldDB" id="A0A061S2R9"/>
<dbReference type="SUPFAM" id="SSF51735">
    <property type="entry name" value="NAD(P)-binding Rossmann-fold domains"/>
    <property type="match status" value="1"/>
</dbReference>
<dbReference type="InterPro" id="IPR051207">
    <property type="entry name" value="ComplexI_NDUFA9_subunit"/>
</dbReference>
<dbReference type="EMBL" id="GBEZ01008357">
    <property type="protein sequence ID" value="JAC77180.1"/>
    <property type="molecule type" value="Transcribed_RNA"/>
</dbReference>
<organism evidence="2">
    <name type="scientific">Tetraselmis sp. GSL018</name>
    <dbReference type="NCBI Taxonomy" id="582737"/>
    <lineage>
        <taxon>Eukaryota</taxon>
        <taxon>Viridiplantae</taxon>
        <taxon>Chlorophyta</taxon>
        <taxon>core chlorophytes</taxon>
        <taxon>Chlorodendrophyceae</taxon>
        <taxon>Chlorodendrales</taxon>
        <taxon>Chlorodendraceae</taxon>
        <taxon>Tetraselmis</taxon>
    </lineage>
</organism>
<dbReference type="PANTHER" id="PTHR12126">
    <property type="entry name" value="NADH-UBIQUINONE OXIDOREDUCTASE 39 KDA SUBUNIT-RELATED"/>
    <property type="match status" value="1"/>
</dbReference>
<feature type="non-terminal residue" evidence="2">
    <location>
        <position position="1"/>
    </location>
</feature>
<evidence type="ECO:0000313" key="2">
    <source>
        <dbReference type="EMBL" id="JAC77180.1"/>
    </source>
</evidence>
<name>A0A061S2R9_9CHLO</name>
<dbReference type="GO" id="GO:0044877">
    <property type="term" value="F:protein-containing complex binding"/>
    <property type="evidence" value="ECO:0007669"/>
    <property type="project" value="TreeGrafter"/>
</dbReference>
<dbReference type="Pfam" id="PF01370">
    <property type="entry name" value="Epimerase"/>
    <property type="match status" value="1"/>
</dbReference>
<proteinExistence type="predicted"/>
<protein>
    <submittedName>
        <fullName evidence="2">NADH dehydrogenase (Ubiquinone) 1 alpha subcomplex 9</fullName>
    </submittedName>
</protein>
<dbReference type="Gene3D" id="3.40.50.720">
    <property type="entry name" value="NAD(P)-binding Rossmann-like Domain"/>
    <property type="match status" value="1"/>
</dbReference>
<reference evidence="2" key="1">
    <citation type="submission" date="2014-05" db="EMBL/GenBank/DDBJ databases">
        <title>The transcriptome of the halophilic microalga Tetraselmis sp. GSL018 isolated from the Great Salt Lake, Utah.</title>
        <authorList>
            <person name="Jinkerson R.E."/>
            <person name="D'Adamo S."/>
            <person name="Posewitz M.C."/>
        </authorList>
    </citation>
    <scope>NUCLEOTIDE SEQUENCE</scope>
    <source>
        <strain evidence="2">GSL018</strain>
    </source>
</reference>
<dbReference type="PANTHER" id="PTHR12126:SF11">
    <property type="entry name" value="NADH DEHYDROGENASE [UBIQUINONE] 1 ALPHA SUBCOMPLEX SUBUNIT 9, MITOCHONDRIAL"/>
    <property type="match status" value="1"/>
</dbReference>
<evidence type="ECO:0000259" key="1">
    <source>
        <dbReference type="Pfam" id="PF01370"/>
    </source>
</evidence>
<dbReference type="InterPro" id="IPR036291">
    <property type="entry name" value="NAD(P)-bd_dom_sf"/>
</dbReference>
<dbReference type="InterPro" id="IPR001509">
    <property type="entry name" value="Epimerase_deHydtase"/>
</dbReference>